<dbReference type="Proteomes" id="UP000218103">
    <property type="component" value="Chromosome 1"/>
</dbReference>
<name>A0ABN5CWA6_BURCE</name>
<protein>
    <submittedName>
        <fullName evidence="1">Cro/Cl family transcriptional regulator</fullName>
    </submittedName>
</protein>
<organism evidence="1 2">
    <name type="scientific">Burkholderia cepacia</name>
    <name type="common">Pseudomonas cepacia</name>
    <dbReference type="NCBI Taxonomy" id="292"/>
    <lineage>
        <taxon>Bacteria</taxon>
        <taxon>Pseudomonadati</taxon>
        <taxon>Pseudomonadota</taxon>
        <taxon>Betaproteobacteria</taxon>
        <taxon>Burkholderiales</taxon>
        <taxon>Burkholderiaceae</taxon>
        <taxon>Burkholderia</taxon>
        <taxon>Burkholderia cepacia complex</taxon>
    </lineage>
</organism>
<evidence type="ECO:0000313" key="2">
    <source>
        <dbReference type="Proteomes" id="UP000218103"/>
    </source>
</evidence>
<accession>A0ABN5CWA6</accession>
<dbReference type="InterPro" id="IPR031856">
    <property type="entry name" value="YdaS_toxin-like"/>
</dbReference>
<dbReference type="RefSeq" id="WP_027787547.1">
    <property type="nucleotide sequence ID" value="NZ_BCNU01000004.1"/>
</dbReference>
<dbReference type="SUPFAM" id="SSF47413">
    <property type="entry name" value="lambda repressor-like DNA-binding domains"/>
    <property type="match status" value="1"/>
</dbReference>
<dbReference type="Gene3D" id="1.10.260.40">
    <property type="entry name" value="lambda repressor-like DNA-binding domains"/>
    <property type="match status" value="1"/>
</dbReference>
<reference evidence="2" key="1">
    <citation type="submission" date="2017-09" db="EMBL/GenBank/DDBJ databases">
        <title>FDA dAtabase for Regulatory Grade micrObial Sequences (FDA-ARGOS): Supporting development and validation of Infectious Disease Dx tests.</title>
        <authorList>
            <person name="Minogue T."/>
            <person name="Wolcott M."/>
            <person name="Wasieloski L."/>
            <person name="Aguilar W."/>
            <person name="Moore D."/>
            <person name="Tallon L.J."/>
            <person name="Sadzewicz L."/>
            <person name="Ott S."/>
            <person name="Zhao X."/>
            <person name="Nagaraj S."/>
            <person name="Vavikolanu K."/>
            <person name="Aluvathingal J."/>
            <person name="Nadendla S."/>
            <person name="Sichtig H."/>
        </authorList>
    </citation>
    <scope>NUCLEOTIDE SEQUENCE [LARGE SCALE GENOMIC DNA]</scope>
    <source>
        <strain evidence="2">FDAARGOS_388</strain>
    </source>
</reference>
<dbReference type="Pfam" id="PF15943">
    <property type="entry name" value="YdaS_toxin"/>
    <property type="match status" value="1"/>
</dbReference>
<sequence length="84" mass="9594">MDLKTYLSAERGRLVALSRAIGAHASDVSRWSSGERPIPITFGLPIERETHGLVTRLEMFPRQVIERVWPDLIEQAKKRPKEAK</sequence>
<proteinExistence type="predicted"/>
<gene>
    <name evidence="1" type="ORF">CO711_17140</name>
</gene>
<dbReference type="EMBL" id="CP023518">
    <property type="protein sequence ID" value="ATF78971.1"/>
    <property type="molecule type" value="Genomic_DNA"/>
</dbReference>
<dbReference type="InterPro" id="IPR010982">
    <property type="entry name" value="Lambda_DNA-bd_dom_sf"/>
</dbReference>
<keyword evidence="2" id="KW-1185">Reference proteome</keyword>
<evidence type="ECO:0000313" key="1">
    <source>
        <dbReference type="EMBL" id="ATF78971.1"/>
    </source>
</evidence>